<reference evidence="2" key="1">
    <citation type="journal article" date="2024" name="Proc. Natl. Acad. Sci. U.S.A.">
        <title>Extraordinary preservation of gene collinearity over three hundred million years revealed in homosporous lycophytes.</title>
        <authorList>
            <person name="Li C."/>
            <person name="Wickell D."/>
            <person name="Kuo L.Y."/>
            <person name="Chen X."/>
            <person name="Nie B."/>
            <person name="Liao X."/>
            <person name="Peng D."/>
            <person name="Ji J."/>
            <person name="Jenkins J."/>
            <person name="Williams M."/>
            <person name="Shu S."/>
            <person name="Plott C."/>
            <person name="Barry K."/>
            <person name="Rajasekar S."/>
            <person name="Grimwood J."/>
            <person name="Han X."/>
            <person name="Sun S."/>
            <person name="Hou Z."/>
            <person name="He W."/>
            <person name="Dai G."/>
            <person name="Sun C."/>
            <person name="Schmutz J."/>
            <person name="Leebens-Mack J.H."/>
            <person name="Li F.W."/>
            <person name="Wang L."/>
        </authorList>
    </citation>
    <scope>NUCLEOTIDE SEQUENCE [LARGE SCALE GENOMIC DNA]</scope>
    <source>
        <strain evidence="2">cv. PW_Plant_1</strain>
    </source>
</reference>
<evidence type="ECO:0000313" key="2">
    <source>
        <dbReference type="Proteomes" id="UP001162992"/>
    </source>
</evidence>
<name>A0ACC2DG93_DIPCM</name>
<dbReference type="Proteomes" id="UP001162992">
    <property type="component" value="Chromosome 6"/>
</dbReference>
<accession>A0ACC2DG93</accession>
<keyword evidence="2" id="KW-1185">Reference proteome</keyword>
<proteinExistence type="predicted"/>
<organism evidence="1 2">
    <name type="scientific">Diphasiastrum complanatum</name>
    <name type="common">Issler's clubmoss</name>
    <name type="synonym">Lycopodium complanatum</name>
    <dbReference type="NCBI Taxonomy" id="34168"/>
    <lineage>
        <taxon>Eukaryota</taxon>
        <taxon>Viridiplantae</taxon>
        <taxon>Streptophyta</taxon>
        <taxon>Embryophyta</taxon>
        <taxon>Tracheophyta</taxon>
        <taxon>Lycopodiopsida</taxon>
        <taxon>Lycopodiales</taxon>
        <taxon>Lycopodiaceae</taxon>
        <taxon>Lycopodioideae</taxon>
        <taxon>Diphasiastrum</taxon>
    </lineage>
</organism>
<dbReference type="EMBL" id="CM055097">
    <property type="protein sequence ID" value="KAJ7553206.1"/>
    <property type="molecule type" value="Genomic_DNA"/>
</dbReference>
<evidence type="ECO:0000313" key="1">
    <source>
        <dbReference type="EMBL" id="KAJ7553206.1"/>
    </source>
</evidence>
<sequence>MFLFAEGMNGSLHSRDQQGDLSWVPEGWEHPSSLGELETRQNQGGRLEWDWESPQMLSQTTTGVAGGTCNGEADADAARKLNLLSSLLRPCYGLLPSSIGSQLPQDQIGLLASSGMQSLAGDIPSNMHTMPSAHAEFGLSSNFSGLGGSCFSQGDLRFDTRRHLLGIMGLDQKGLNDFVKPHDLYAAEAHGRIGLNLGVRTYFSTEDSLFGRLSKRARANSPGSQVPMCQAEGCKADLTIAKHYHRRHKVCELHSKAVQVITNGQNQRFCQQCSRFHPLSEFDEGKRSCRKRLADHNRRRRKPQPSSSATGGKTAEPLSVKTEEKDQTVADRADGKTTKSYEDNHAHVIRKDPSSPPTSMEKSENLQVLTISKEDCSQTTDKTSSRTSLLSTLSSSLSRSDSSQALLSAIPVSSPVSFMLKDHSKGQLTGSAEASRDAVYQHFLQGMSRNHLGPSLSLSSSTSMSEGGHYLQPQALSMSQSYSSGIDNTLPWLKAMELKPSIDYSSNQDQSMCLDRAQLRHVLATSIAGASSSQLLPPSIHNLLPLESPRVIETSDWMLGSISGQKREHSSGMESSSTLPNSCGLEPRHMQLAPLETAALSDESTVQVTRAPIMNFLQQKPIMNSSQSDETDSTDEELSKLRFSELNVLRSFEPIYDSPSSFL</sequence>
<gene>
    <name evidence="1" type="ORF">O6H91_06G088100</name>
</gene>
<comment type="caution">
    <text evidence="1">The sequence shown here is derived from an EMBL/GenBank/DDBJ whole genome shotgun (WGS) entry which is preliminary data.</text>
</comment>
<protein>
    <submittedName>
        <fullName evidence="1">Uncharacterized protein</fullName>
    </submittedName>
</protein>